<dbReference type="Pfam" id="PF13193">
    <property type="entry name" value="AMP-binding_C"/>
    <property type="match status" value="1"/>
</dbReference>
<evidence type="ECO:0000256" key="1">
    <source>
        <dbReference type="ARBA" id="ARBA00006432"/>
    </source>
</evidence>
<comment type="catalytic activity">
    <reaction evidence="3">
        <text>3-(methylsulfanyl)propanoate + ATP + CoA = 3-(methylsulfanyl)propanoyl-CoA + AMP + diphosphate</text>
        <dbReference type="Rhea" id="RHEA:43052"/>
        <dbReference type="ChEBI" id="CHEBI:30616"/>
        <dbReference type="ChEBI" id="CHEBI:33019"/>
        <dbReference type="ChEBI" id="CHEBI:49016"/>
        <dbReference type="ChEBI" id="CHEBI:57287"/>
        <dbReference type="ChEBI" id="CHEBI:82815"/>
        <dbReference type="ChEBI" id="CHEBI:456215"/>
        <dbReference type="EC" id="6.2.1.44"/>
    </reaction>
    <physiologicalReaction direction="left-to-right" evidence="3">
        <dbReference type="Rhea" id="RHEA:43053"/>
    </physiologicalReaction>
</comment>
<dbReference type="InterPro" id="IPR020845">
    <property type="entry name" value="AMP-binding_CS"/>
</dbReference>
<dbReference type="Gene3D" id="3.30.300.30">
    <property type="match status" value="1"/>
</dbReference>
<dbReference type="NCBIfam" id="NF006572">
    <property type="entry name" value="PRK09088.1"/>
    <property type="match status" value="1"/>
</dbReference>
<accession>A0A0H3CC82</accession>
<name>A0A0H3CC82_CAUVN</name>
<dbReference type="HOGENOM" id="CLU_000022_59_0_5"/>
<evidence type="ECO:0000259" key="6">
    <source>
        <dbReference type="Pfam" id="PF00501"/>
    </source>
</evidence>
<dbReference type="InterPro" id="IPR025110">
    <property type="entry name" value="AMP-bd_C"/>
</dbReference>
<dbReference type="Gene3D" id="3.40.50.12780">
    <property type="entry name" value="N-terminal domain of ligase-like"/>
    <property type="match status" value="1"/>
</dbReference>
<evidence type="ECO:0000313" key="9">
    <source>
        <dbReference type="Proteomes" id="UP000001364"/>
    </source>
</evidence>
<keyword evidence="9" id="KW-1185">Reference proteome</keyword>
<dbReference type="RefSeq" id="WP_010920258.1">
    <property type="nucleotide sequence ID" value="NC_011916.1"/>
</dbReference>
<dbReference type="PANTHER" id="PTHR43201:SF5">
    <property type="entry name" value="MEDIUM-CHAIN ACYL-COA LIGASE ACSF2, MITOCHONDRIAL"/>
    <property type="match status" value="1"/>
</dbReference>
<reference evidence="8 9" key="1">
    <citation type="journal article" date="2010" name="J. Bacteriol.">
        <title>The genetic basis of laboratory adaptation in Caulobacter crescentus.</title>
        <authorList>
            <person name="Marks M.E."/>
            <person name="Castro-Rojas C.M."/>
            <person name="Teiling C."/>
            <person name="Du L."/>
            <person name="Kapatral V."/>
            <person name="Walunas T.L."/>
            <person name="Crosson S."/>
        </authorList>
    </citation>
    <scope>NUCLEOTIDE SEQUENCE [LARGE SCALE GENOMIC DNA]</scope>
    <source>
        <strain evidence="9">NA1000 / CB15N</strain>
    </source>
</reference>
<dbReference type="SMR" id="A0A0H3CC82"/>
<sequence>MTPIDHVAFQARLQPGGLAAVELANGRRWTYAELDADIARAVGVLRRRGVGEGDRLAVLAKNQVLLVILHLACARLGAMFAPLNWRLSASELHALIEDADPAMIVGDDQLAAAGLDGVDLDVLRAEIDCADPDTRARADRERPSLILYTSGTSGRPKGALLSERNLDQTAINFGRLGKVTHESVFLVDAPMFHIIGLITSIRPVLMHGGAILVSDGFEPARTLGRLGDPTLGITHYFCVPQMAAMLRRQPAFDASALRRLTAIFTGGAPHPAPDIRAWLAEGIPMVDGYGMSEAGTVFGMPADATLIDARAGSAGLCMPPVFTRIVDEQDRDCPPGVPGELLLKGDNVFRGYWRRPEDTARAFTEDGWFRTGDIALADAEGYHWLVDRKKDMFISGGENVYPAEIEAALADHPAILECAVVGVPDPRWGEVGHLVVTCREGAVLDLALILSHLEDRLARYKLPKALTLVAALPRTASGKIQKTVLRERLLAGDPRT</sequence>
<dbReference type="PROSITE" id="PS00455">
    <property type="entry name" value="AMP_BINDING"/>
    <property type="match status" value="1"/>
</dbReference>
<dbReference type="OrthoDB" id="9803968at2"/>
<feature type="domain" description="AMP-binding enzyme C-terminal" evidence="7">
    <location>
        <begin position="404"/>
        <end position="479"/>
    </location>
</feature>
<dbReference type="GeneID" id="7330635"/>
<evidence type="ECO:0000256" key="4">
    <source>
        <dbReference type="ARBA" id="ARBA00066616"/>
    </source>
</evidence>
<dbReference type="PATRIC" id="fig|565050.3.peg.2437"/>
<dbReference type="Pfam" id="PF00501">
    <property type="entry name" value="AMP-binding"/>
    <property type="match status" value="1"/>
</dbReference>
<dbReference type="Proteomes" id="UP000001364">
    <property type="component" value="Chromosome"/>
</dbReference>
<dbReference type="InterPro" id="IPR042099">
    <property type="entry name" value="ANL_N_sf"/>
</dbReference>
<gene>
    <name evidence="8" type="ordered locus">CCNA_02483</name>
</gene>
<organism evidence="8 9">
    <name type="scientific">Caulobacter vibrioides (strain NA1000 / CB15N)</name>
    <name type="common">Caulobacter crescentus</name>
    <dbReference type="NCBI Taxonomy" id="565050"/>
    <lineage>
        <taxon>Bacteria</taxon>
        <taxon>Pseudomonadati</taxon>
        <taxon>Pseudomonadota</taxon>
        <taxon>Alphaproteobacteria</taxon>
        <taxon>Caulobacterales</taxon>
        <taxon>Caulobacteraceae</taxon>
        <taxon>Caulobacter</taxon>
    </lineage>
</organism>
<dbReference type="InterPro" id="IPR000873">
    <property type="entry name" value="AMP-dep_synth/lig_dom"/>
</dbReference>
<feature type="domain" description="AMP-dependent synthetase/ligase" evidence="6">
    <location>
        <begin position="10"/>
        <end position="353"/>
    </location>
</feature>
<proteinExistence type="inferred from homology"/>
<dbReference type="SUPFAM" id="SSF56801">
    <property type="entry name" value="Acetyl-CoA synthetase-like"/>
    <property type="match status" value="1"/>
</dbReference>
<comment type="similarity">
    <text evidence="1">Belongs to the ATP-dependent AMP-binding enzyme family.</text>
</comment>
<evidence type="ECO:0000256" key="5">
    <source>
        <dbReference type="ARBA" id="ARBA00067668"/>
    </source>
</evidence>
<evidence type="ECO:0000259" key="7">
    <source>
        <dbReference type="Pfam" id="PF13193"/>
    </source>
</evidence>
<protein>
    <recommendedName>
        <fullName evidence="5">3-methylmercaptopropionyl-CoA ligase</fullName>
        <ecNumber evidence="4">6.2.1.44</ecNumber>
    </recommendedName>
</protein>
<evidence type="ECO:0000256" key="2">
    <source>
        <dbReference type="ARBA" id="ARBA00022598"/>
    </source>
</evidence>
<dbReference type="KEGG" id="ccs:CCNA_02483"/>
<dbReference type="PhylomeDB" id="A0A0H3CC82"/>
<evidence type="ECO:0000256" key="3">
    <source>
        <dbReference type="ARBA" id="ARBA00051915"/>
    </source>
</evidence>
<dbReference type="FunFam" id="3.30.300.30:FF:000008">
    <property type="entry name" value="2,3-dihydroxybenzoate-AMP ligase"/>
    <property type="match status" value="1"/>
</dbReference>
<keyword evidence="2 8" id="KW-0436">Ligase</keyword>
<dbReference type="GO" id="GO:0031956">
    <property type="term" value="F:medium-chain fatty acid-CoA ligase activity"/>
    <property type="evidence" value="ECO:0007669"/>
    <property type="project" value="TreeGrafter"/>
</dbReference>
<dbReference type="GO" id="GO:0006631">
    <property type="term" value="P:fatty acid metabolic process"/>
    <property type="evidence" value="ECO:0007669"/>
    <property type="project" value="TreeGrafter"/>
</dbReference>
<evidence type="ECO:0000313" key="8">
    <source>
        <dbReference type="EMBL" id="ACL95948.1"/>
    </source>
</evidence>
<dbReference type="RefSeq" id="YP_002517856.1">
    <property type="nucleotide sequence ID" value="NC_011916.1"/>
</dbReference>
<dbReference type="InterPro" id="IPR045851">
    <property type="entry name" value="AMP-bd_C_sf"/>
</dbReference>
<dbReference type="PANTHER" id="PTHR43201">
    <property type="entry name" value="ACYL-COA SYNTHETASE"/>
    <property type="match status" value="1"/>
</dbReference>
<dbReference type="EC" id="6.2.1.44" evidence="4"/>
<dbReference type="AlphaFoldDB" id="A0A0H3CC82"/>
<dbReference type="EMBL" id="CP001340">
    <property type="protein sequence ID" value="ACL95948.1"/>
    <property type="molecule type" value="Genomic_DNA"/>
</dbReference>